<dbReference type="AlphaFoldDB" id="A0A2M9XFP1"/>
<gene>
    <name evidence="2" type="ORF">CH357_03045</name>
</gene>
<dbReference type="OrthoDB" id="332344at2"/>
<dbReference type="RefSeq" id="WP_100705317.1">
    <property type="nucleotide sequence ID" value="NZ_NPDL01000016.1"/>
</dbReference>
<organism evidence="2 3">
    <name type="scientific">Leptospira hartskeerlii</name>
    <dbReference type="NCBI Taxonomy" id="2023177"/>
    <lineage>
        <taxon>Bacteria</taxon>
        <taxon>Pseudomonadati</taxon>
        <taxon>Spirochaetota</taxon>
        <taxon>Spirochaetia</taxon>
        <taxon>Leptospirales</taxon>
        <taxon>Leptospiraceae</taxon>
        <taxon>Leptospira</taxon>
    </lineage>
</organism>
<feature type="signal peptide" evidence="1">
    <location>
        <begin position="1"/>
        <end position="18"/>
    </location>
</feature>
<feature type="chain" id="PRO_5014968100" evidence="1">
    <location>
        <begin position="19"/>
        <end position="98"/>
    </location>
</feature>
<evidence type="ECO:0000313" key="3">
    <source>
        <dbReference type="Proteomes" id="UP000232196"/>
    </source>
</evidence>
<dbReference type="InterPro" id="IPR031029">
    <property type="entry name" value="Lepto_8Cys"/>
</dbReference>
<dbReference type="EMBL" id="NPDN01000002">
    <property type="protein sequence ID" value="PJZ26490.1"/>
    <property type="molecule type" value="Genomic_DNA"/>
</dbReference>
<sequence length="98" mass="11079">MRLSLFSTLFLFSLIVIGVTDCKDPYQQKCQEICGFFTSCVEKQFASKGPMEASQKSFMQIECESGCLREQGYAMPCYESEKTCTGFTRCLMESGLMD</sequence>
<proteinExistence type="predicted"/>
<reference evidence="2 3" key="1">
    <citation type="submission" date="2017-07" db="EMBL/GenBank/DDBJ databases">
        <title>Leptospira spp. isolated from tropical soils.</title>
        <authorList>
            <person name="Thibeaux R."/>
            <person name="Iraola G."/>
            <person name="Ferres I."/>
            <person name="Bierque E."/>
            <person name="Girault D."/>
            <person name="Soupe-Gilbert M.-E."/>
            <person name="Picardeau M."/>
            <person name="Goarant C."/>
        </authorList>
    </citation>
    <scope>NUCLEOTIDE SEQUENCE [LARGE SCALE GENOMIC DNA]</scope>
    <source>
        <strain evidence="2 3">MCA1-C-A1</strain>
    </source>
</reference>
<dbReference type="NCBIfam" id="TIGR04453">
    <property type="entry name" value="Lepto_8Cys"/>
    <property type="match status" value="1"/>
</dbReference>
<accession>A0A2M9XFP1</accession>
<name>A0A2M9XFP1_9LEPT</name>
<evidence type="ECO:0000313" key="2">
    <source>
        <dbReference type="EMBL" id="PJZ26490.1"/>
    </source>
</evidence>
<comment type="caution">
    <text evidence="2">The sequence shown here is derived from an EMBL/GenBank/DDBJ whole genome shotgun (WGS) entry which is preliminary data.</text>
</comment>
<evidence type="ECO:0000256" key="1">
    <source>
        <dbReference type="SAM" id="SignalP"/>
    </source>
</evidence>
<dbReference type="Proteomes" id="UP000232196">
    <property type="component" value="Unassembled WGS sequence"/>
</dbReference>
<keyword evidence="1" id="KW-0732">Signal</keyword>
<keyword evidence="3" id="KW-1185">Reference proteome</keyword>
<protein>
    <submittedName>
        <fullName evidence="2">Cys-rich protein</fullName>
    </submittedName>
</protein>